<reference evidence="1 2" key="1">
    <citation type="submission" date="2018-07" db="EMBL/GenBank/DDBJ databases">
        <title>Genomic Encyclopedia of Type Strains, Phase IV (KMG-IV): sequencing the most valuable type-strain genomes for metagenomic binning, comparative biology and taxonomic classification.</title>
        <authorList>
            <person name="Goeker M."/>
        </authorList>
    </citation>
    <scope>NUCLEOTIDE SEQUENCE [LARGE SCALE GENOMIC DNA]</scope>
    <source>
        <strain evidence="1 2">DSM 27696</strain>
    </source>
</reference>
<gene>
    <name evidence="1" type="ORF">DFR57_11857</name>
</gene>
<name>A0A368X5X2_9BACI</name>
<evidence type="ECO:0000313" key="1">
    <source>
        <dbReference type="EMBL" id="RCW63390.1"/>
    </source>
</evidence>
<organism evidence="1 2">
    <name type="scientific">Saliterribacillus persicus</name>
    <dbReference type="NCBI Taxonomy" id="930114"/>
    <lineage>
        <taxon>Bacteria</taxon>
        <taxon>Bacillati</taxon>
        <taxon>Bacillota</taxon>
        <taxon>Bacilli</taxon>
        <taxon>Bacillales</taxon>
        <taxon>Bacillaceae</taxon>
        <taxon>Saliterribacillus</taxon>
    </lineage>
</organism>
<keyword evidence="2" id="KW-1185">Reference proteome</keyword>
<dbReference type="EMBL" id="QPJJ01000018">
    <property type="protein sequence ID" value="RCW63390.1"/>
    <property type="molecule type" value="Genomic_DNA"/>
</dbReference>
<dbReference type="RefSeq" id="WP_114354280.1">
    <property type="nucleotide sequence ID" value="NZ_QPJJ01000018.1"/>
</dbReference>
<evidence type="ECO:0000313" key="2">
    <source>
        <dbReference type="Proteomes" id="UP000252585"/>
    </source>
</evidence>
<sequence>MEINLSGNNVEKISSQLSATIWGHRFTDGQRGPEYVLEFLNVLVGADYDLSSEKYIRNKALGLRRFIFEGVKEGSKRSIVKLEKNERNKLIDILQDEDSLDAIQEFLRNLEVPLYDARGKEADRSWYARTLFPLHEALLFFEVRKKGESTSYERNFFARGGELYFLMLHHGTRDNIKTRNKIEEGLQRLLRKNVPIEKVVSSINTAFEEESMITEKPAYLYENEKTKAETPFLPDTDHPFYKEYAEELAKLIENDIDIYELFPLLTSLVTFQLMRYMYDRAKISEGQRIDYFFDCLDGQETQILKLASSSFQKNDLLIKERFEKSFENNFNKKLGNIDPIEEKLLEWKETPDKFLTIMGLTRLQSRKKTVISALNQCNSKKDVETKLYNTVKDVVSDQLKKHQLSIIKILVRDGGIGGFRAGTKYRYFMSDKFLQTLVYINVGPGESLEFGDFLDQLNTKYNIVIGEKAARDNGLYNKSNINISYYQKNEQALRDKLKKNGLLIEYSDATAMIRNPYEGSEV</sequence>
<dbReference type="OrthoDB" id="1550253at2"/>
<proteinExistence type="predicted"/>
<protein>
    <submittedName>
        <fullName evidence="1">Uncharacterized protein</fullName>
    </submittedName>
</protein>
<accession>A0A368X5X2</accession>
<dbReference type="AlphaFoldDB" id="A0A368X5X2"/>
<comment type="caution">
    <text evidence="1">The sequence shown here is derived from an EMBL/GenBank/DDBJ whole genome shotgun (WGS) entry which is preliminary data.</text>
</comment>
<dbReference type="Proteomes" id="UP000252585">
    <property type="component" value="Unassembled WGS sequence"/>
</dbReference>